<evidence type="ECO:0000256" key="2">
    <source>
        <dbReference type="SAM" id="SignalP"/>
    </source>
</evidence>
<gene>
    <name evidence="3" type="ORF">ACFPCV_19935</name>
</gene>
<evidence type="ECO:0008006" key="5">
    <source>
        <dbReference type="Google" id="ProtNLM"/>
    </source>
</evidence>
<evidence type="ECO:0000256" key="1">
    <source>
        <dbReference type="SAM" id="MobiDB-lite"/>
    </source>
</evidence>
<keyword evidence="2" id="KW-0732">Signal</keyword>
<feature type="chain" id="PRO_5046478026" description="Lipoprotein" evidence="2">
    <location>
        <begin position="27"/>
        <end position="126"/>
    </location>
</feature>
<protein>
    <recommendedName>
        <fullName evidence="5">Lipoprotein</fullName>
    </recommendedName>
</protein>
<evidence type="ECO:0000313" key="4">
    <source>
        <dbReference type="Proteomes" id="UP001595859"/>
    </source>
</evidence>
<proteinExistence type="predicted"/>
<name>A0ABV9S2B0_9PSEU</name>
<accession>A0ABV9S2B0</accession>
<sequence>MFTRSRPRIAALAAALALLTAGCAEEPPVLDIPPSTEPPPEVTTSQSGAPAPENEVVRTTGEVVAGVEPGCLLLDNGEIRYLLLGGDRDRLEPGHRLTVTGVADPGTPTTCMEGIPLRVTELGPAG</sequence>
<reference evidence="4" key="1">
    <citation type="journal article" date="2019" name="Int. J. Syst. Evol. Microbiol.">
        <title>The Global Catalogue of Microorganisms (GCM) 10K type strain sequencing project: providing services to taxonomists for standard genome sequencing and annotation.</title>
        <authorList>
            <consortium name="The Broad Institute Genomics Platform"/>
            <consortium name="The Broad Institute Genome Sequencing Center for Infectious Disease"/>
            <person name="Wu L."/>
            <person name="Ma J."/>
        </authorList>
    </citation>
    <scope>NUCLEOTIDE SEQUENCE [LARGE SCALE GENOMIC DNA]</scope>
    <source>
        <strain evidence="4">ZS-22-S1</strain>
    </source>
</reference>
<dbReference type="EMBL" id="JBHSIS010000009">
    <property type="protein sequence ID" value="MFC4855787.1"/>
    <property type="molecule type" value="Genomic_DNA"/>
</dbReference>
<organism evidence="3 4">
    <name type="scientific">Actinophytocola glycyrrhizae</name>
    <dbReference type="NCBI Taxonomy" id="2044873"/>
    <lineage>
        <taxon>Bacteria</taxon>
        <taxon>Bacillati</taxon>
        <taxon>Actinomycetota</taxon>
        <taxon>Actinomycetes</taxon>
        <taxon>Pseudonocardiales</taxon>
        <taxon>Pseudonocardiaceae</taxon>
    </lineage>
</organism>
<dbReference type="PROSITE" id="PS51257">
    <property type="entry name" value="PROKAR_LIPOPROTEIN"/>
    <property type="match status" value="1"/>
</dbReference>
<dbReference type="RefSeq" id="WP_378057756.1">
    <property type="nucleotide sequence ID" value="NZ_JBHSIS010000009.1"/>
</dbReference>
<feature type="region of interest" description="Disordered" evidence="1">
    <location>
        <begin position="26"/>
        <end position="54"/>
    </location>
</feature>
<comment type="caution">
    <text evidence="3">The sequence shown here is derived from an EMBL/GenBank/DDBJ whole genome shotgun (WGS) entry which is preliminary data.</text>
</comment>
<feature type="signal peptide" evidence="2">
    <location>
        <begin position="1"/>
        <end position="26"/>
    </location>
</feature>
<dbReference type="Proteomes" id="UP001595859">
    <property type="component" value="Unassembled WGS sequence"/>
</dbReference>
<keyword evidence="4" id="KW-1185">Reference proteome</keyword>
<evidence type="ECO:0000313" key="3">
    <source>
        <dbReference type="EMBL" id="MFC4855787.1"/>
    </source>
</evidence>